<feature type="domain" description="N-acetyltransferase" evidence="1">
    <location>
        <begin position="1"/>
        <end position="146"/>
    </location>
</feature>
<sequence length="147" mass="15747">MTAPFFTVTAFDVPKPGLEALVGAGLDQYNDALGDRGAFDGQQPISSAAHDSGGRVIGGAVGRTLGRCCELQQLWVDAAHRHTGVGSAVVRAFEQRAIERGCDTFYLSTFSFQARPFYERLGYTMQLEIPGHGAAGSKFFMVKKLGA</sequence>
<evidence type="ECO:0000313" key="3">
    <source>
        <dbReference type="Proteomes" id="UP000231501"/>
    </source>
</evidence>
<dbReference type="RefSeq" id="WP_099859659.1">
    <property type="nucleotide sequence ID" value="NZ_PEOG01000005.1"/>
</dbReference>
<accession>A0A2G9CFG8</accession>
<evidence type="ECO:0000313" key="2">
    <source>
        <dbReference type="EMBL" id="PIM55190.1"/>
    </source>
</evidence>
<dbReference type="GO" id="GO:0016747">
    <property type="term" value="F:acyltransferase activity, transferring groups other than amino-acyl groups"/>
    <property type="evidence" value="ECO:0007669"/>
    <property type="project" value="InterPro"/>
</dbReference>
<dbReference type="PROSITE" id="PS51186">
    <property type="entry name" value="GNAT"/>
    <property type="match status" value="1"/>
</dbReference>
<organism evidence="2 3">
    <name type="scientific">Roseateles chitinivorans</name>
    <dbReference type="NCBI Taxonomy" id="2917965"/>
    <lineage>
        <taxon>Bacteria</taxon>
        <taxon>Pseudomonadati</taxon>
        <taxon>Pseudomonadota</taxon>
        <taxon>Betaproteobacteria</taxon>
        <taxon>Burkholderiales</taxon>
        <taxon>Sphaerotilaceae</taxon>
        <taxon>Roseateles</taxon>
    </lineage>
</organism>
<comment type="caution">
    <text evidence="2">The sequence shown here is derived from an EMBL/GenBank/DDBJ whole genome shotgun (WGS) entry which is preliminary data.</text>
</comment>
<gene>
    <name evidence="2" type="ORF">CS062_01265</name>
</gene>
<dbReference type="AlphaFoldDB" id="A0A2G9CFG8"/>
<dbReference type="OrthoDB" id="9787920at2"/>
<dbReference type="Gene3D" id="3.40.630.30">
    <property type="match status" value="1"/>
</dbReference>
<dbReference type="Proteomes" id="UP000231501">
    <property type="component" value="Unassembled WGS sequence"/>
</dbReference>
<keyword evidence="2" id="KW-0808">Transferase</keyword>
<dbReference type="InterPro" id="IPR000182">
    <property type="entry name" value="GNAT_dom"/>
</dbReference>
<dbReference type="CDD" id="cd04301">
    <property type="entry name" value="NAT_SF"/>
    <property type="match status" value="1"/>
</dbReference>
<protein>
    <submittedName>
        <fullName evidence="2">N-acetyltransferase</fullName>
    </submittedName>
</protein>
<dbReference type="InterPro" id="IPR016181">
    <property type="entry name" value="Acyl_CoA_acyltransferase"/>
</dbReference>
<name>A0A2G9CFG8_9BURK</name>
<proteinExistence type="predicted"/>
<keyword evidence="3" id="KW-1185">Reference proteome</keyword>
<evidence type="ECO:0000259" key="1">
    <source>
        <dbReference type="PROSITE" id="PS51186"/>
    </source>
</evidence>
<dbReference type="EMBL" id="PEOG01000005">
    <property type="protein sequence ID" value="PIM55190.1"/>
    <property type="molecule type" value="Genomic_DNA"/>
</dbReference>
<reference evidence="2 3" key="1">
    <citation type="submission" date="2017-11" db="EMBL/GenBank/DDBJ databases">
        <title>Draft genome sequence of Mitsuaria sp. HWN-4.</title>
        <authorList>
            <person name="Gundlapally S.R."/>
        </authorList>
    </citation>
    <scope>NUCLEOTIDE SEQUENCE [LARGE SCALE GENOMIC DNA]</scope>
    <source>
        <strain evidence="2 3">HWN-4</strain>
    </source>
</reference>
<dbReference type="SUPFAM" id="SSF55729">
    <property type="entry name" value="Acyl-CoA N-acyltransferases (Nat)"/>
    <property type="match status" value="1"/>
</dbReference>
<dbReference type="Pfam" id="PF00583">
    <property type="entry name" value="Acetyltransf_1"/>
    <property type="match status" value="1"/>
</dbReference>